<evidence type="ECO:0000256" key="7">
    <source>
        <dbReference type="ARBA" id="ARBA00023125"/>
    </source>
</evidence>
<evidence type="ECO:0000256" key="6">
    <source>
        <dbReference type="ARBA" id="ARBA00022895"/>
    </source>
</evidence>
<evidence type="ECO:0000256" key="3">
    <source>
        <dbReference type="ARBA" id="ARBA00008442"/>
    </source>
</evidence>
<evidence type="ECO:0000256" key="5">
    <source>
        <dbReference type="ARBA" id="ARBA00022454"/>
    </source>
</evidence>
<keyword evidence="11" id="KW-1185">Reference proteome</keyword>
<evidence type="ECO:0000256" key="4">
    <source>
        <dbReference type="ARBA" id="ARBA00015253"/>
    </source>
</evidence>
<keyword evidence="6" id="KW-0779">Telomere</keyword>
<protein>
    <recommendedName>
        <fullName evidence="4">Protection of telomeres protein 1</fullName>
    </recommendedName>
</protein>
<evidence type="ECO:0000256" key="2">
    <source>
        <dbReference type="ARBA" id="ARBA00004574"/>
    </source>
</evidence>
<evidence type="ECO:0000313" key="10">
    <source>
        <dbReference type="EMBL" id="CAH3125985.1"/>
    </source>
</evidence>
<dbReference type="SMART" id="SM00976">
    <property type="entry name" value="Telo_bind"/>
    <property type="match status" value="1"/>
</dbReference>
<keyword evidence="5" id="KW-0158">Chromosome</keyword>
<dbReference type="AlphaFoldDB" id="A0AAU9WTT7"/>
<dbReference type="SUPFAM" id="SSF50249">
    <property type="entry name" value="Nucleic acid-binding proteins"/>
    <property type="match status" value="2"/>
</dbReference>
<dbReference type="GO" id="GO:0000783">
    <property type="term" value="C:nuclear telomere cap complex"/>
    <property type="evidence" value="ECO:0007669"/>
    <property type="project" value="TreeGrafter"/>
</dbReference>
<organism evidence="10 11">
    <name type="scientific">Pocillopora meandrina</name>
    <dbReference type="NCBI Taxonomy" id="46732"/>
    <lineage>
        <taxon>Eukaryota</taxon>
        <taxon>Metazoa</taxon>
        <taxon>Cnidaria</taxon>
        <taxon>Anthozoa</taxon>
        <taxon>Hexacorallia</taxon>
        <taxon>Scleractinia</taxon>
        <taxon>Astrocoeniina</taxon>
        <taxon>Pocilloporidae</taxon>
        <taxon>Pocillopora</taxon>
    </lineage>
</organism>
<dbReference type="Gene3D" id="2.40.50.140">
    <property type="entry name" value="Nucleic acid-binding proteins"/>
    <property type="match status" value="3"/>
</dbReference>
<dbReference type="InterPro" id="IPR028389">
    <property type="entry name" value="POT1"/>
</dbReference>
<dbReference type="Pfam" id="PF16686">
    <property type="entry name" value="POT1PC"/>
    <property type="match status" value="1"/>
</dbReference>
<dbReference type="InterPro" id="IPR011564">
    <property type="entry name" value="Telomer_end-bd_POT1/Cdc13"/>
</dbReference>
<sequence>MAGSLNISREQKEDTIVQILEDACSIEKIENTYRCIRIKDVSQNMDFSTCMVKGVLITVYPIFQRSTGWVMKLSIKDVNSGSPDVISVFLRGKFVEKCKTVKEKDVLMIKGAKVESSPREGHRFEIIGDEKSCKFLKVWVVRDSNNMLNAGSNIVRRPLPLASECAAFVRAEKTGSEPPSKRSRLVLQPQIVKYTKLADIRANTTVNVFGVVKFFKSPFKTKGSDFVCSLSLVDPSLASLEESFKLVLFSKSKERLPLIRSVGDIVRFHGVAVGNFKGEMQGKFLPESTWLVFDINCTDNHQARASSSKSYNLTEQEKDAIEELRLWALQKESLNKKFVITNLKDLSTSQTFVNLLCQVVTKSYTEASDGIALTLWDGSPPACQSTSVEPLSEQGELKSEELIHKSAGKCVEVFLYDNHVEGEVRKVSPGDFVCIRNVHIKELEANGDMTTDKPELVLSRPHVSLIVHGGTICGRGVEIVSMSDPMVSVSSTLKLVAEAEAEASVTHQNTEQQSEAIENGFVDVHDGPKTTDHSGIQQEMENFNKKKESNSLTTNEMNRALQTSCTITEHPSIAFSSLKEIKTYKTVPYKFRCRVKAMMYLPSDVKSFIQRSCQSCKYLPQESSSSVCSAADSDVISCSLCGQEMTLSYLFSFVLEDDSGLLHALVFDKDAKTFFAGLPPPEEFLVQASFQNTIQEHMLFMTNNPNNSIECVYQDPKGDKRPWLELCIFSYLPDKDCRKVQYRVFDSTFVHDS</sequence>
<dbReference type="InterPro" id="IPR012340">
    <property type="entry name" value="NA-bd_OB-fold"/>
</dbReference>
<keyword evidence="7" id="KW-0238">DNA-binding</keyword>
<dbReference type="PANTHER" id="PTHR14513">
    <property type="entry name" value="PROTECTION OF TELOMERES 1"/>
    <property type="match status" value="1"/>
</dbReference>
<dbReference type="Proteomes" id="UP001159428">
    <property type="component" value="Unassembled WGS sequence"/>
</dbReference>
<comment type="caution">
    <text evidence="10">The sequence shown here is derived from an EMBL/GenBank/DDBJ whole genome shotgun (WGS) entry which is preliminary data.</text>
</comment>
<dbReference type="InterPro" id="IPR032042">
    <property type="entry name" value="POT1PC"/>
</dbReference>
<evidence type="ECO:0000313" key="11">
    <source>
        <dbReference type="Proteomes" id="UP001159428"/>
    </source>
</evidence>
<dbReference type="Pfam" id="PF02765">
    <property type="entry name" value="POT1"/>
    <property type="match status" value="1"/>
</dbReference>
<reference evidence="10 11" key="1">
    <citation type="submission" date="2022-05" db="EMBL/GenBank/DDBJ databases">
        <authorList>
            <consortium name="Genoscope - CEA"/>
            <person name="William W."/>
        </authorList>
    </citation>
    <scope>NUCLEOTIDE SEQUENCE [LARGE SCALE GENOMIC DNA]</scope>
</reference>
<comment type="subcellular location">
    <subcellularLocation>
        <location evidence="2">Chromosome</location>
        <location evidence="2">Telomere</location>
    </subcellularLocation>
    <subcellularLocation>
        <location evidence="1">Nucleus</location>
    </subcellularLocation>
</comment>
<feature type="domain" description="Telomeric single stranded DNA binding POT1/Cdc13" evidence="9">
    <location>
        <begin position="194"/>
        <end position="329"/>
    </location>
</feature>
<comment type="similarity">
    <text evidence="3">Belongs to the telombin family.</text>
</comment>
<dbReference type="GO" id="GO:0016233">
    <property type="term" value="P:telomere capping"/>
    <property type="evidence" value="ECO:0007669"/>
    <property type="project" value="TreeGrafter"/>
</dbReference>
<accession>A0AAU9WTT7</accession>
<gene>
    <name evidence="10" type="ORF">PMEA_00011842</name>
</gene>
<dbReference type="EMBL" id="CALNXJ010000021">
    <property type="protein sequence ID" value="CAH3125985.1"/>
    <property type="molecule type" value="Genomic_DNA"/>
</dbReference>
<evidence type="ECO:0000256" key="1">
    <source>
        <dbReference type="ARBA" id="ARBA00004123"/>
    </source>
</evidence>
<dbReference type="GO" id="GO:0010521">
    <property type="term" value="F:telomerase inhibitor activity"/>
    <property type="evidence" value="ECO:0007669"/>
    <property type="project" value="TreeGrafter"/>
</dbReference>
<dbReference type="GO" id="GO:0032210">
    <property type="term" value="P:regulation of telomere maintenance via telomerase"/>
    <property type="evidence" value="ECO:0007669"/>
    <property type="project" value="TreeGrafter"/>
</dbReference>
<proteinExistence type="inferred from homology"/>
<evidence type="ECO:0000256" key="8">
    <source>
        <dbReference type="ARBA" id="ARBA00023242"/>
    </source>
</evidence>
<keyword evidence="8" id="KW-0539">Nucleus</keyword>
<dbReference type="PANTHER" id="PTHR14513:SF0">
    <property type="entry name" value="PROTECTION OF TELOMERES PROTEIN 1"/>
    <property type="match status" value="1"/>
</dbReference>
<dbReference type="CDD" id="cd04497">
    <property type="entry name" value="hPOT1_OB1_like"/>
    <property type="match status" value="1"/>
</dbReference>
<name>A0AAU9WTT7_9CNID</name>
<dbReference type="GO" id="GO:0098505">
    <property type="term" value="F:G-rich strand telomeric DNA binding"/>
    <property type="evidence" value="ECO:0007669"/>
    <property type="project" value="TreeGrafter"/>
</dbReference>
<evidence type="ECO:0000259" key="9">
    <source>
        <dbReference type="SMART" id="SM00976"/>
    </source>
</evidence>